<organism evidence="3 4">
    <name type="scientific">Ditylenchus destructor</name>
    <dbReference type="NCBI Taxonomy" id="166010"/>
    <lineage>
        <taxon>Eukaryota</taxon>
        <taxon>Metazoa</taxon>
        <taxon>Ecdysozoa</taxon>
        <taxon>Nematoda</taxon>
        <taxon>Chromadorea</taxon>
        <taxon>Rhabditida</taxon>
        <taxon>Tylenchina</taxon>
        <taxon>Tylenchomorpha</taxon>
        <taxon>Sphaerularioidea</taxon>
        <taxon>Anguinidae</taxon>
        <taxon>Anguininae</taxon>
        <taxon>Ditylenchus</taxon>
    </lineage>
</organism>
<feature type="transmembrane region" description="Helical" evidence="2">
    <location>
        <begin position="151"/>
        <end position="176"/>
    </location>
</feature>
<keyword evidence="4" id="KW-1185">Reference proteome</keyword>
<proteinExistence type="predicted"/>
<feature type="region of interest" description="Disordered" evidence="1">
    <location>
        <begin position="1"/>
        <end position="21"/>
    </location>
</feature>
<keyword evidence="2" id="KW-0812">Transmembrane</keyword>
<accession>A0AAD4QX59</accession>
<dbReference type="InterPro" id="IPR051119">
    <property type="entry name" value="Nematode_SR-like"/>
</dbReference>
<dbReference type="InterPro" id="IPR019426">
    <property type="entry name" value="7TM_GPCR_serpentine_rcpt_Srv"/>
</dbReference>
<keyword evidence="2" id="KW-1133">Transmembrane helix</keyword>
<dbReference type="Proteomes" id="UP001201812">
    <property type="component" value="Unassembled WGS sequence"/>
</dbReference>
<comment type="caution">
    <text evidence="3">The sequence shown here is derived from an EMBL/GenBank/DDBJ whole genome shotgun (WGS) entry which is preliminary data.</text>
</comment>
<evidence type="ECO:0000256" key="1">
    <source>
        <dbReference type="SAM" id="MobiDB-lite"/>
    </source>
</evidence>
<evidence type="ECO:0000313" key="4">
    <source>
        <dbReference type="Proteomes" id="UP001201812"/>
    </source>
</evidence>
<evidence type="ECO:0000256" key="2">
    <source>
        <dbReference type="SAM" id="Phobius"/>
    </source>
</evidence>
<dbReference type="PANTHER" id="PTHR31627:SF42">
    <property type="entry name" value="G_PROTEIN_RECEP_F1_2 DOMAIN-CONTAINING PROTEIN-RELATED"/>
    <property type="match status" value="1"/>
</dbReference>
<feature type="transmembrane region" description="Helical" evidence="2">
    <location>
        <begin position="55"/>
        <end position="74"/>
    </location>
</feature>
<keyword evidence="2" id="KW-0472">Membrane</keyword>
<dbReference type="Gene3D" id="1.20.1070.10">
    <property type="entry name" value="Rhodopsin 7-helix transmembrane proteins"/>
    <property type="match status" value="1"/>
</dbReference>
<gene>
    <name evidence="3" type="ORF">DdX_19710</name>
</gene>
<evidence type="ECO:0000313" key="3">
    <source>
        <dbReference type="EMBL" id="KAI1695210.1"/>
    </source>
</evidence>
<feature type="transmembrane region" description="Helical" evidence="2">
    <location>
        <begin position="196"/>
        <end position="217"/>
    </location>
</feature>
<sequence length="295" mass="33524">MLLYSRTTLTPEQPNLTADGAGHTDTDEGILMAIYIALRIPSCGYFPTLYLNNHWLAWLTYSSITYIEFYQLFGHTLISMNRFTVLVLPPKYNRIWTGKALCGWLFLNAILPLPFTAVRFRVNIRGEGYVQLSDGTFGLAPLKVDGTEESVTIGVFTCFAVIATLTAFVLELLVVIKIRHHLLSQKQTSTPLKNDIKLLFSSIVVFCAQLLQTLYYVVFLYSVLSDTYYKTFAQDQYIWISDVISLCGSFALFTISDTVRCNYLEFYGITTALSKLQIMDRKCRKINRSTLPAKQ</sequence>
<feature type="transmembrane region" description="Helical" evidence="2">
    <location>
        <begin position="237"/>
        <end position="255"/>
    </location>
</feature>
<dbReference type="Pfam" id="PF10323">
    <property type="entry name" value="7TM_GPCR_Srv"/>
    <property type="match status" value="1"/>
</dbReference>
<dbReference type="PANTHER" id="PTHR31627">
    <property type="entry name" value="SERPENTINE RECEPTOR CLASS GAMMA-RELATED"/>
    <property type="match status" value="1"/>
</dbReference>
<name>A0AAD4QX59_9BILA</name>
<reference evidence="3" key="1">
    <citation type="submission" date="2022-01" db="EMBL/GenBank/DDBJ databases">
        <title>Genome Sequence Resource for Two Populations of Ditylenchus destructor, the Migratory Endoparasitic Phytonematode.</title>
        <authorList>
            <person name="Zhang H."/>
            <person name="Lin R."/>
            <person name="Xie B."/>
        </authorList>
    </citation>
    <scope>NUCLEOTIDE SEQUENCE</scope>
    <source>
        <strain evidence="3">BazhouSP</strain>
    </source>
</reference>
<feature type="transmembrane region" description="Helical" evidence="2">
    <location>
        <begin position="95"/>
        <end position="115"/>
    </location>
</feature>
<dbReference type="EMBL" id="JAKKPZ010000429">
    <property type="protein sequence ID" value="KAI1695210.1"/>
    <property type="molecule type" value="Genomic_DNA"/>
</dbReference>
<protein>
    <submittedName>
        <fullName evidence="3">Serpentine type 7TM GPCR chemoreceptor srv domain-containing protein</fullName>
    </submittedName>
</protein>
<feature type="compositionally biased region" description="Polar residues" evidence="1">
    <location>
        <begin position="1"/>
        <end position="16"/>
    </location>
</feature>
<dbReference type="AlphaFoldDB" id="A0AAD4QX59"/>